<feature type="chain" id="PRO_5038634838" description="Tat pathway signal sequence domain protein" evidence="1">
    <location>
        <begin position="25"/>
        <end position="206"/>
    </location>
</feature>
<dbReference type="RefSeq" id="WP_190123434.1">
    <property type="nucleotide sequence ID" value="NZ_BMWG01000007.1"/>
</dbReference>
<sequence length="206" mass="21707">MNRFHTAAAVTAATAALILTPLSAATAAPAEAAAEPRPKAKFLAAKELPTARTPWTAEKVKPGRAEDFCVGTILPKSSSGHRAFHTEMDTSARQTITVAASDAKAGALVAKVRKALDGCLAELKKEYPGLKGKSEYEGKIAVEEGAHVYSIDTADPRTGADDVALYSVGRDGRTVTVVSWGQLGDLKKSHLKGFQKTARTSVAKLY</sequence>
<dbReference type="EMBL" id="BMWG01000007">
    <property type="protein sequence ID" value="GGZ32754.1"/>
    <property type="molecule type" value="Genomic_DNA"/>
</dbReference>
<name>A0A918Q3M9_9ACTN</name>
<protein>
    <recommendedName>
        <fullName evidence="4">Tat pathway signal sequence domain protein</fullName>
    </recommendedName>
</protein>
<dbReference type="AlphaFoldDB" id="A0A918Q3M9"/>
<keyword evidence="1" id="KW-0732">Signal</keyword>
<evidence type="ECO:0000313" key="2">
    <source>
        <dbReference type="EMBL" id="GGZ32754.1"/>
    </source>
</evidence>
<evidence type="ECO:0000256" key="1">
    <source>
        <dbReference type="SAM" id="SignalP"/>
    </source>
</evidence>
<evidence type="ECO:0000313" key="3">
    <source>
        <dbReference type="Proteomes" id="UP000630936"/>
    </source>
</evidence>
<reference evidence="2" key="1">
    <citation type="journal article" date="2014" name="Int. J. Syst. Evol. Microbiol.">
        <title>Complete genome sequence of Corynebacterium casei LMG S-19264T (=DSM 44701T), isolated from a smear-ripened cheese.</title>
        <authorList>
            <consortium name="US DOE Joint Genome Institute (JGI-PGF)"/>
            <person name="Walter F."/>
            <person name="Albersmeier A."/>
            <person name="Kalinowski J."/>
            <person name="Ruckert C."/>
        </authorList>
    </citation>
    <scope>NUCLEOTIDE SEQUENCE</scope>
    <source>
        <strain evidence="2">JCM 4988</strain>
    </source>
</reference>
<dbReference type="Proteomes" id="UP000630936">
    <property type="component" value="Unassembled WGS sequence"/>
</dbReference>
<comment type="caution">
    <text evidence="2">The sequence shown here is derived from an EMBL/GenBank/DDBJ whole genome shotgun (WGS) entry which is preliminary data.</text>
</comment>
<feature type="signal peptide" evidence="1">
    <location>
        <begin position="1"/>
        <end position="24"/>
    </location>
</feature>
<keyword evidence="3" id="KW-1185">Reference proteome</keyword>
<accession>A0A918Q3M9</accession>
<evidence type="ECO:0008006" key="4">
    <source>
        <dbReference type="Google" id="ProtNLM"/>
    </source>
</evidence>
<organism evidence="2 3">
    <name type="scientific">Streptomyces inusitatus</name>
    <dbReference type="NCBI Taxonomy" id="68221"/>
    <lineage>
        <taxon>Bacteria</taxon>
        <taxon>Bacillati</taxon>
        <taxon>Actinomycetota</taxon>
        <taxon>Actinomycetes</taxon>
        <taxon>Kitasatosporales</taxon>
        <taxon>Streptomycetaceae</taxon>
        <taxon>Streptomyces</taxon>
    </lineage>
</organism>
<gene>
    <name evidence="2" type="ORF">GCM10010387_28580</name>
</gene>
<proteinExistence type="predicted"/>
<reference evidence="2" key="2">
    <citation type="submission" date="2020-09" db="EMBL/GenBank/DDBJ databases">
        <authorList>
            <person name="Sun Q."/>
            <person name="Ohkuma M."/>
        </authorList>
    </citation>
    <scope>NUCLEOTIDE SEQUENCE</scope>
    <source>
        <strain evidence="2">JCM 4988</strain>
    </source>
</reference>